<feature type="compositionally biased region" description="Basic and acidic residues" evidence="1">
    <location>
        <begin position="653"/>
        <end position="671"/>
    </location>
</feature>
<gene>
    <name evidence="2" type="ORF">THAOC_16951</name>
</gene>
<dbReference type="EMBL" id="AGNL01018883">
    <property type="protein sequence ID" value="EJK62440.1"/>
    <property type="molecule type" value="Genomic_DNA"/>
</dbReference>
<dbReference type="OrthoDB" id="207284at2759"/>
<dbReference type="Proteomes" id="UP000266841">
    <property type="component" value="Unassembled WGS sequence"/>
</dbReference>
<reference evidence="2 3" key="1">
    <citation type="journal article" date="2012" name="Genome Biol.">
        <title>Genome and low-iron response of an oceanic diatom adapted to chronic iron limitation.</title>
        <authorList>
            <person name="Lommer M."/>
            <person name="Specht M."/>
            <person name="Roy A.S."/>
            <person name="Kraemer L."/>
            <person name="Andreson R."/>
            <person name="Gutowska M.A."/>
            <person name="Wolf J."/>
            <person name="Bergner S.V."/>
            <person name="Schilhabel M.B."/>
            <person name="Klostermeier U.C."/>
            <person name="Beiko R.G."/>
            <person name="Rosenstiel P."/>
            <person name="Hippler M."/>
            <person name="Laroche J."/>
        </authorList>
    </citation>
    <scope>NUCLEOTIDE SEQUENCE [LARGE SCALE GENOMIC DNA]</scope>
    <source>
        <strain evidence="2 3">CCMP1005</strain>
    </source>
</reference>
<accession>K0SAW3</accession>
<organism evidence="2 3">
    <name type="scientific">Thalassiosira oceanica</name>
    <name type="common">Marine diatom</name>
    <dbReference type="NCBI Taxonomy" id="159749"/>
    <lineage>
        <taxon>Eukaryota</taxon>
        <taxon>Sar</taxon>
        <taxon>Stramenopiles</taxon>
        <taxon>Ochrophyta</taxon>
        <taxon>Bacillariophyta</taxon>
        <taxon>Coscinodiscophyceae</taxon>
        <taxon>Thalassiosirophycidae</taxon>
        <taxon>Thalassiosirales</taxon>
        <taxon>Thalassiosiraceae</taxon>
        <taxon>Thalassiosira</taxon>
    </lineage>
</organism>
<evidence type="ECO:0000256" key="1">
    <source>
        <dbReference type="SAM" id="MobiDB-lite"/>
    </source>
</evidence>
<feature type="compositionally biased region" description="Basic and acidic residues" evidence="1">
    <location>
        <begin position="706"/>
        <end position="734"/>
    </location>
</feature>
<evidence type="ECO:0000313" key="2">
    <source>
        <dbReference type="EMBL" id="EJK62440.1"/>
    </source>
</evidence>
<keyword evidence="3" id="KW-1185">Reference proteome</keyword>
<evidence type="ECO:0000313" key="3">
    <source>
        <dbReference type="Proteomes" id="UP000266841"/>
    </source>
</evidence>
<feature type="compositionally biased region" description="Basic residues" evidence="1">
    <location>
        <begin position="694"/>
        <end position="705"/>
    </location>
</feature>
<dbReference type="AlphaFoldDB" id="K0SAW3"/>
<feature type="region of interest" description="Disordered" evidence="1">
    <location>
        <begin position="653"/>
        <end position="754"/>
    </location>
</feature>
<proteinExistence type="predicted"/>
<sequence>MTPVPFSDAPNANMSGLSGRLRLLFLLYFSDDRPAWRCVSSDLSSLPRLSFLDEAIHPSSRGGVPLATLDILCRFTRAASSCHDTTFYKLLESELCLIRIDLLGYIATLFPAPSWTSIRPPPRVMSAEKSYTSSSAQRDDTIWTDTAAVLAPCLLTIRDRISILARSMARSPIMGVDCKDHLLLLYSSRQERSAEDGATSQQGAAFDVMLSSTYYPGASPLRPCVSRFESYRLSATDPATSVGFSERPKMFMPVRLAYLKVYLPLAKIPFGVPIFTQTPATLCTAYYSPAHAPMFSTDLYGLKGMHRQRPGKADLLLQTTENAHLLTRTQRRTTRSERHIRIMSETNDRHKPAAWWGDMDVECPITLEPLATLPHPPFQLVGSRNGHYYDGFALVCRPMTSPVVASCKFTQVHAPGNVHNLAEMQPVSVKEAWLLRDSIRVKVGDSSSSDRLRAESLRNEAAVALRGLFVFGHRNERPRPNFGSEDSANGNAVARAPGGFNLSHDISGPSVLEQDGLRIVDDDEAAFDQADVAAWREVQDSFPHLNGAVAISRSNADQGLLNIVRRTANLTLLEEREEEERRARAEHLYIVRALKRKKERIMARQKAKEEGVRALNREKETLRNVDKARAEIEAWRANQWSLWEEESSKFEAKVHKAQKEAPKSEEPKKEAEAEEGTASTLEEKEARRASAAAAKKKAKRKKAKDRAREKKRLERSEAERKERALALQKEKEASALKCGSCSEGIIGNGFEKVS</sequence>
<dbReference type="eggNOG" id="ENOG502QZZ9">
    <property type="taxonomic scope" value="Eukaryota"/>
</dbReference>
<protein>
    <submittedName>
        <fullName evidence="2">Uncharacterized protein</fullName>
    </submittedName>
</protein>
<name>K0SAW3_THAOC</name>
<comment type="caution">
    <text evidence="2">The sequence shown here is derived from an EMBL/GenBank/DDBJ whole genome shotgun (WGS) entry which is preliminary data.</text>
</comment>